<comment type="similarity">
    <text evidence="2 10">Belongs to the UDP-glycosyltransferase family.</text>
</comment>
<protein>
    <recommendedName>
        <fullName evidence="11">UDP-glucuronosyltransferase</fullName>
        <ecNumber evidence="11">2.4.1.17</ecNumber>
    </recommendedName>
</protein>
<reference evidence="13" key="1">
    <citation type="submission" date="2017-02" db="UniProtKB">
        <authorList>
            <consortium name="WormBaseParasite"/>
        </authorList>
    </citation>
    <scope>IDENTIFICATION</scope>
</reference>
<dbReference type="Pfam" id="PF00201">
    <property type="entry name" value="UDPGT"/>
    <property type="match status" value="1"/>
</dbReference>
<dbReference type="WBParaSite" id="PTRK_0000945900.1">
    <property type="protein sequence ID" value="PTRK_0000945900.1"/>
    <property type="gene ID" value="PTRK_0000945900"/>
</dbReference>
<dbReference type="AlphaFoldDB" id="A0A0N4ZLT5"/>
<dbReference type="EC" id="2.4.1.17" evidence="11"/>
<evidence type="ECO:0000256" key="6">
    <source>
        <dbReference type="ARBA" id="ARBA00022729"/>
    </source>
</evidence>
<evidence type="ECO:0000256" key="3">
    <source>
        <dbReference type="ARBA" id="ARBA00022676"/>
    </source>
</evidence>
<evidence type="ECO:0000313" key="12">
    <source>
        <dbReference type="Proteomes" id="UP000038045"/>
    </source>
</evidence>
<dbReference type="Gene3D" id="3.40.50.2000">
    <property type="entry name" value="Glycogen Phosphorylase B"/>
    <property type="match status" value="1"/>
</dbReference>
<keyword evidence="3 10" id="KW-0328">Glycosyltransferase</keyword>
<dbReference type="PANTHER" id="PTHR48043:SF23">
    <property type="entry name" value="UDP-GLUCURONOSYLTRANSFERASE"/>
    <property type="match status" value="1"/>
</dbReference>
<evidence type="ECO:0000256" key="4">
    <source>
        <dbReference type="ARBA" id="ARBA00022679"/>
    </source>
</evidence>
<dbReference type="SUPFAM" id="SSF53756">
    <property type="entry name" value="UDP-Glycosyltransferase/glycogen phosphorylase"/>
    <property type="match status" value="1"/>
</dbReference>
<keyword evidence="5" id="KW-0812">Transmembrane</keyword>
<evidence type="ECO:0000256" key="9">
    <source>
        <dbReference type="ARBA" id="ARBA00047475"/>
    </source>
</evidence>
<dbReference type="CDD" id="cd03784">
    <property type="entry name" value="GT1_Gtf-like"/>
    <property type="match status" value="1"/>
</dbReference>
<name>A0A0N4ZLT5_PARTI</name>
<evidence type="ECO:0000256" key="10">
    <source>
        <dbReference type="RuleBase" id="RU003718"/>
    </source>
</evidence>
<dbReference type="GO" id="GO:0016020">
    <property type="term" value="C:membrane"/>
    <property type="evidence" value="ECO:0007669"/>
    <property type="project" value="UniProtKB-SubCell"/>
</dbReference>
<keyword evidence="12" id="KW-1185">Reference proteome</keyword>
<evidence type="ECO:0000256" key="7">
    <source>
        <dbReference type="ARBA" id="ARBA00022989"/>
    </source>
</evidence>
<dbReference type="Proteomes" id="UP000038045">
    <property type="component" value="Unplaced"/>
</dbReference>
<keyword evidence="6" id="KW-0732">Signal</keyword>
<evidence type="ECO:0000313" key="13">
    <source>
        <dbReference type="WBParaSite" id="PTRK_0000945900.1"/>
    </source>
</evidence>
<dbReference type="InterPro" id="IPR002213">
    <property type="entry name" value="UDP_glucos_trans"/>
</dbReference>
<dbReference type="GO" id="GO:0015020">
    <property type="term" value="F:glucuronosyltransferase activity"/>
    <property type="evidence" value="ECO:0007669"/>
    <property type="project" value="UniProtKB-EC"/>
</dbReference>
<comment type="catalytic activity">
    <reaction evidence="9 11">
        <text>glucuronate acceptor + UDP-alpha-D-glucuronate = acceptor beta-D-glucuronoside + UDP + H(+)</text>
        <dbReference type="Rhea" id="RHEA:21032"/>
        <dbReference type="ChEBI" id="CHEBI:15378"/>
        <dbReference type="ChEBI" id="CHEBI:58052"/>
        <dbReference type="ChEBI" id="CHEBI:58223"/>
        <dbReference type="ChEBI" id="CHEBI:132367"/>
        <dbReference type="ChEBI" id="CHEBI:132368"/>
        <dbReference type="EC" id="2.4.1.17"/>
    </reaction>
</comment>
<organism evidence="12 13">
    <name type="scientific">Parastrongyloides trichosuri</name>
    <name type="common">Possum-specific nematode worm</name>
    <dbReference type="NCBI Taxonomy" id="131310"/>
    <lineage>
        <taxon>Eukaryota</taxon>
        <taxon>Metazoa</taxon>
        <taxon>Ecdysozoa</taxon>
        <taxon>Nematoda</taxon>
        <taxon>Chromadorea</taxon>
        <taxon>Rhabditida</taxon>
        <taxon>Tylenchina</taxon>
        <taxon>Panagrolaimomorpha</taxon>
        <taxon>Strongyloidoidea</taxon>
        <taxon>Strongyloididae</taxon>
        <taxon>Parastrongyloides</taxon>
    </lineage>
</organism>
<dbReference type="InterPro" id="IPR050271">
    <property type="entry name" value="UDP-glycosyltransferase"/>
</dbReference>
<comment type="subcellular location">
    <subcellularLocation>
        <location evidence="1 11">Membrane</location>
        <topology evidence="1 11">Single-pass membrane protein</topology>
    </subcellularLocation>
</comment>
<sequence length="471" mass="54017">MLVQSLLISLYLFFSLINGYKILIYNPKIGHSHVNFMSQMTRLLVDAGHDVLVVSSNIDKSLKDPFHLPGKIYYSKPHIKLVELVNNKDHVENMWKSTRNILGQMTVVNVYKEALRHQGIAMIEDKDLENFILSQHFDLAIAELKYPFMFGIFKRWNIVATVATCSSALYDSFYTMFGIPYPISYVPSIISGYNDKMTYKERLMNLINHVVITNLFSFEEKYATLKDVFDEKYGEEFYDAFKIITNCSFILINSNPFLDIPTPKSPKMIEISGIGIPEPNPVDEYYNEILNRRNKTVLISFGTAAKSTYMDQDMKNGILKTIKSLPEITFIWKYETPEDGIGKGVDNLVLSKWVPQNDLLNDKRLSLFVTHAGMGSTTEAAFSNAPVLAVPVFGDQMRNAKLFERLEIGLTIDKEVLRNSIVFREKILEILNNDKYRTNSIRTAEMLKNRPISSEQLLVKHVEFACRFGQL</sequence>
<evidence type="ECO:0000256" key="1">
    <source>
        <dbReference type="ARBA" id="ARBA00004167"/>
    </source>
</evidence>
<proteinExistence type="inferred from homology"/>
<evidence type="ECO:0000256" key="8">
    <source>
        <dbReference type="ARBA" id="ARBA00023136"/>
    </source>
</evidence>
<keyword evidence="7" id="KW-1133">Transmembrane helix</keyword>
<dbReference type="PROSITE" id="PS00375">
    <property type="entry name" value="UDPGT"/>
    <property type="match status" value="1"/>
</dbReference>
<dbReference type="InterPro" id="IPR035595">
    <property type="entry name" value="UDP_glycos_trans_CS"/>
</dbReference>
<evidence type="ECO:0000256" key="11">
    <source>
        <dbReference type="RuleBase" id="RU362059"/>
    </source>
</evidence>
<keyword evidence="4 10" id="KW-0808">Transferase</keyword>
<dbReference type="FunFam" id="3.40.50.2000:FF:000038">
    <property type="entry name" value="UDP-GlucuronosylTransferase"/>
    <property type="match status" value="1"/>
</dbReference>
<keyword evidence="8" id="KW-0472">Membrane</keyword>
<evidence type="ECO:0000256" key="2">
    <source>
        <dbReference type="ARBA" id="ARBA00009995"/>
    </source>
</evidence>
<accession>A0A0N4ZLT5</accession>
<dbReference type="PANTHER" id="PTHR48043">
    <property type="entry name" value="EG:EG0003.4 PROTEIN-RELATED"/>
    <property type="match status" value="1"/>
</dbReference>
<evidence type="ECO:0000256" key="5">
    <source>
        <dbReference type="ARBA" id="ARBA00022692"/>
    </source>
</evidence>